<evidence type="ECO:0000313" key="6">
    <source>
        <dbReference type="Proteomes" id="UP000199073"/>
    </source>
</evidence>
<dbReference type="InterPro" id="IPR016071">
    <property type="entry name" value="Staphylococal_nuclease_OB-fold"/>
</dbReference>
<evidence type="ECO:0000313" key="5">
    <source>
        <dbReference type="EMBL" id="SDP81883.1"/>
    </source>
</evidence>
<keyword evidence="2 5" id="KW-0255">Endonuclease</keyword>
<evidence type="ECO:0000259" key="4">
    <source>
        <dbReference type="PROSITE" id="PS50830"/>
    </source>
</evidence>
<dbReference type="InterPro" id="IPR035437">
    <property type="entry name" value="SNase_OB-fold_sf"/>
</dbReference>
<dbReference type="STRING" id="91360.SAMN05660330_04234"/>
<dbReference type="RefSeq" id="WP_245695267.1">
    <property type="nucleotide sequence ID" value="NZ_FNJI01000065.1"/>
</dbReference>
<dbReference type="GO" id="GO:0016787">
    <property type="term" value="F:hydrolase activity"/>
    <property type="evidence" value="ECO:0007669"/>
    <property type="project" value="UniProtKB-KW"/>
</dbReference>
<dbReference type="SUPFAM" id="SSF50199">
    <property type="entry name" value="Staphylococcal nuclease"/>
    <property type="match status" value="1"/>
</dbReference>
<feature type="domain" description="TNase-like" evidence="4">
    <location>
        <begin position="29"/>
        <end position="153"/>
    </location>
</feature>
<sequence>MKNSIVINKIVYLLTLIIILVLPLQISAQTITGKVVGIADGDTITILDAEKNQHKIRFYGIDCPESKQAFGRAAKRHTSNITARKTAQVEVYDTDRYGRAVGVVTVDGVNVNQSLIENGLAWQYLRYCRASFCGKWKDIEGRARAKQLGLWKDADPIPPWQWRKGSKNSSYVQKSAGNYVSGSSAYHGNVKSHNFHSPNCRNYNCKNCIQSFNRREDAIKSGYSACGMCRP</sequence>
<dbReference type="PANTHER" id="PTHR12302">
    <property type="entry name" value="EBNA2 BINDING PROTEIN P100"/>
    <property type="match status" value="1"/>
</dbReference>
<dbReference type="EMBL" id="FNJI01000065">
    <property type="protein sequence ID" value="SDP81883.1"/>
    <property type="molecule type" value="Genomic_DNA"/>
</dbReference>
<dbReference type="GO" id="GO:0004519">
    <property type="term" value="F:endonuclease activity"/>
    <property type="evidence" value="ECO:0007669"/>
    <property type="project" value="UniProtKB-KW"/>
</dbReference>
<reference evidence="5 6" key="1">
    <citation type="submission" date="2016-10" db="EMBL/GenBank/DDBJ databases">
        <authorList>
            <person name="de Groot N.N."/>
        </authorList>
    </citation>
    <scope>NUCLEOTIDE SEQUENCE [LARGE SCALE GENOMIC DNA]</scope>
    <source>
        <strain evidence="5 6">DSM 12130</strain>
    </source>
</reference>
<dbReference type="Proteomes" id="UP000199073">
    <property type="component" value="Unassembled WGS sequence"/>
</dbReference>
<protein>
    <submittedName>
        <fullName evidence="5">Endonuclease YncB, thermonuclease family</fullName>
    </submittedName>
</protein>
<dbReference type="Gene3D" id="2.40.50.90">
    <property type="match status" value="1"/>
</dbReference>
<dbReference type="PROSITE" id="PS50830">
    <property type="entry name" value="TNASE_3"/>
    <property type="match status" value="1"/>
</dbReference>
<proteinExistence type="predicted"/>
<dbReference type="InterPro" id="IPR035451">
    <property type="entry name" value="Ada-like_dom_sf"/>
</dbReference>
<name>A0A1H0VU49_9BACT</name>
<keyword evidence="1" id="KW-0540">Nuclease</keyword>
<keyword evidence="3" id="KW-0378">Hydrolase</keyword>
<keyword evidence="6" id="KW-1185">Reference proteome</keyword>
<evidence type="ECO:0000256" key="3">
    <source>
        <dbReference type="ARBA" id="ARBA00022801"/>
    </source>
</evidence>
<evidence type="ECO:0000256" key="2">
    <source>
        <dbReference type="ARBA" id="ARBA00022759"/>
    </source>
</evidence>
<dbReference type="SMART" id="SM00318">
    <property type="entry name" value="SNc"/>
    <property type="match status" value="1"/>
</dbReference>
<dbReference type="PANTHER" id="PTHR12302:SF3">
    <property type="entry name" value="SERINE_THREONINE-PROTEIN KINASE 31"/>
    <property type="match status" value="1"/>
</dbReference>
<organism evidence="5 6">
    <name type="scientific">Desulforhopalus singaporensis</name>
    <dbReference type="NCBI Taxonomy" id="91360"/>
    <lineage>
        <taxon>Bacteria</taxon>
        <taxon>Pseudomonadati</taxon>
        <taxon>Thermodesulfobacteriota</taxon>
        <taxon>Desulfobulbia</taxon>
        <taxon>Desulfobulbales</taxon>
        <taxon>Desulfocapsaceae</taxon>
        <taxon>Desulforhopalus</taxon>
    </lineage>
</organism>
<dbReference type="Gene3D" id="3.40.10.10">
    <property type="entry name" value="DNA Methylphosphotriester Repair Domain"/>
    <property type="match status" value="1"/>
</dbReference>
<dbReference type="AlphaFoldDB" id="A0A1H0VU49"/>
<dbReference type="Pfam" id="PF00565">
    <property type="entry name" value="SNase"/>
    <property type="match status" value="1"/>
</dbReference>
<evidence type="ECO:0000256" key="1">
    <source>
        <dbReference type="ARBA" id="ARBA00022722"/>
    </source>
</evidence>
<gene>
    <name evidence="5" type="ORF">SAMN05660330_04234</name>
</gene>
<accession>A0A1H0VU49</accession>
<dbReference type="SUPFAM" id="SSF57884">
    <property type="entry name" value="Ada DNA repair protein, N-terminal domain (N-Ada 10)"/>
    <property type="match status" value="1"/>
</dbReference>